<keyword evidence="9" id="KW-1185">Reference proteome</keyword>
<comment type="caution">
    <text evidence="6">Lacks conserved residue(s) required for the propagation of feature annotation.</text>
</comment>
<evidence type="ECO:0000256" key="1">
    <source>
        <dbReference type="ARBA" id="ARBA00022490"/>
    </source>
</evidence>
<dbReference type="GO" id="GO:0006281">
    <property type="term" value="P:DNA repair"/>
    <property type="evidence" value="ECO:0007669"/>
    <property type="project" value="UniProtKB-UniRule"/>
</dbReference>
<dbReference type="SUPFAM" id="SSF47781">
    <property type="entry name" value="RuvA domain 2-like"/>
    <property type="match status" value="1"/>
</dbReference>
<keyword evidence="3 6" id="KW-0238">DNA-binding</keyword>
<dbReference type="Pfam" id="PF07499">
    <property type="entry name" value="RuvA_C"/>
    <property type="match status" value="1"/>
</dbReference>
<dbReference type="GO" id="GO:0009379">
    <property type="term" value="C:Holliday junction helicase complex"/>
    <property type="evidence" value="ECO:0007669"/>
    <property type="project" value="InterPro"/>
</dbReference>
<keyword evidence="8" id="KW-0067">ATP-binding</keyword>
<dbReference type="InterPro" id="IPR013849">
    <property type="entry name" value="DNA_helicase_Holl-junc_RuvA_I"/>
</dbReference>
<dbReference type="InterPro" id="IPR010994">
    <property type="entry name" value="RuvA_2-like"/>
</dbReference>
<organism evidence="8 9">
    <name type="scientific">Gracilibacillus halotolerans</name>
    <dbReference type="NCBI Taxonomy" id="74386"/>
    <lineage>
        <taxon>Bacteria</taxon>
        <taxon>Bacillati</taxon>
        <taxon>Bacillota</taxon>
        <taxon>Bacilli</taxon>
        <taxon>Bacillales</taxon>
        <taxon>Bacillaceae</taxon>
        <taxon>Gracilibacillus</taxon>
    </lineage>
</organism>
<keyword evidence="4 6" id="KW-0233">DNA recombination</keyword>
<dbReference type="Pfam" id="PF14520">
    <property type="entry name" value="HHH_5"/>
    <property type="match status" value="1"/>
</dbReference>
<dbReference type="InterPro" id="IPR012340">
    <property type="entry name" value="NA-bd_OB-fold"/>
</dbReference>
<protein>
    <recommendedName>
        <fullName evidence="6">Holliday junction branch migration complex subunit RuvA</fullName>
    </recommendedName>
</protein>
<reference evidence="8 9" key="1">
    <citation type="submission" date="2020-08" db="EMBL/GenBank/DDBJ databases">
        <title>Genomic Encyclopedia of Type Strains, Phase IV (KMG-IV): sequencing the most valuable type-strain genomes for metagenomic binning, comparative biology and taxonomic classification.</title>
        <authorList>
            <person name="Goeker M."/>
        </authorList>
    </citation>
    <scope>NUCLEOTIDE SEQUENCE [LARGE SCALE GENOMIC DNA]</scope>
    <source>
        <strain evidence="8 9">DSM 11805</strain>
    </source>
</reference>
<dbReference type="SUPFAM" id="SSF50249">
    <property type="entry name" value="Nucleic acid-binding proteins"/>
    <property type="match status" value="1"/>
</dbReference>
<evidence type="ECO:0000256" key="4">
    <source>
        <dbReference type="ARBA" id="ARBA00023172"/>
    </source>
</evidence>
<accession>A0A841RJV9</accession>
<dbReference type="GO" id="GO:0016787">
    <property type="term" value="F:hydrolase activity"/>
    <property type="evidence" value="ECO:0007669"/>
    <property type="project" value="UniProtKB-KW"/>
</dbReference>
<evidence type="ECO:0000256" key="6">
    <source>
        <dbReference type="HAMAP-Rule" id="MF_00031"/>
    </source>
</evidence>
<keyword evidence="2 6" id="KW-0227">DNA damage</keyword>
<evidence type="ECO:0000259" key="7">
    <source>
        <dbReference type="SMART" id="SM00278"/>
    </source>
</evidence>
<dbReference type="Pfam" id="PF01330">
    <property type="entry name" value="RuvA_N"/>
    <property type="match status" value="1"/>
</dbReference>
<dbReference type="RefSeq" id="WP_184244577.1">
    <property type="nucleotide sequence ID" value="NZ_BAAACU010000022.1"/>
</dbReference>
<dbReference type="EMBL" id="JACHON010000001">
    <property type="protein sequence ID" value="MBB6511923.1"/>
    <property type="molecule type" value="Genomic_DNA"/>
</dbReference>
<dbReference type="InterPro" id="IPR011114">
    <property type="entry name" value="RuvA_C"/>
</dbReference>
<dbReference type="NCBIfam" id="TIGR00084">
    <property type="entry name" value="ruvA"/>
    <property type="match status" value="1"/>
</dbReference>
<dbReference type="Gene3D" id="2.40.50.140">
    <property type="entry name" value="Nucleic acid-binding proteins"/>
    <property type="match status" value="1"/>
</dbReference>
<dbReference type="SUPFAM" id="SSF46929">
    <property type="entry name" value="DNA helicase RuvA subunit, C-terminal domain"/>
    <property type="match status" value="1"/>
</dbReference>
<sequence>MFAYIRGKIEDITENAVIIEANGVGYELICPNPFQFHGVTDTVKIFTYHHVREDAQLLYGFKTVEEKELFTKILGVSGVGPKGALAVLASTTVEDFAIAIEHEDEKFLTTFPGVGKKTARQMILDLKGKLTFDIRTDVTDKNPSTISNSKALEEALEALKALGYSDSEIRQIKPELKKLEVLETDGYIRKGLALLMK</sequence>
<evidence type="ECO:0000313" key="8">
    <source>
        <dbReference type="EMBL" id="MBB6511923.1"/>
    </source>
</evidence>
<feature type="domain" description="Helix-hairpin-helix DNA-binding motif class 1" evidence="7">
    <location>
        <begin position="106"/>
        <end position="125"/>
    </location>
</feature>
<evidence type="ECO:0000313" key="9">
    <source>
        <dbReference type="Proteomes" id="UP000572212"/>
    </source>
</evidence>
<name>A0A841RJV9_9BACI</name>
<gene>
    <name evidence="6" type="primary">ruvA</name>
    <name evidence="8" type="ORF">GGQ92_000690</name>
</gene>
<keyword evidence="5 6" id="KW-0234">DNA repair</keyword>
<dbReference type="Gene3D" id="1.10.150.20">
    <property type="entry name" value="5' to 3' exonuclease, C-terminal subdomain"/>
    <property type="match status" value="1"/>
</dbReference>
<feature type="region of interest" description="Domain III" evidence="6">
    <location>
        <begin position="147"/>
        <end position="197"/>
    </location>
</feature>
<comment type="subcellular location">
    <subcellularLocation>
        <location evidence="6">Cytoplasm</location>
    </subcellularLocation>
</comment>
<dbReference type="GO" id="GO:0005524">
    <property type="term" value="F:ATP binding"/>
    <property type="evidence" value="ECO:0007669"/>
    <property type="project" value="InterPro"/>
</dbReference>
<comment type="function">
    <text evidence="6">The RuvA-RuvB-RuvC complex processes Holliday junction (HJ) DNA during genetic recombination and DNA repair, while the RuvA-RuvB complex plays an important role in the rescue of blocked DNA replication forks via replication fork reversal (RFR). RuvA specifically binds to HJ cruciform DNA, conferring on it an open structure. The RuvB hexamer acts as an ATP-dependent pump, pulling dsDNA into and through the RuvAB complex. HJ branch migration allows RuvC to scan DNA until it finds its consensus sequence, where it cleaves and resolves the cruciform DNA.</text>
</comment>
<comment type="domain">
    <text evidence="6">Has three domains with a flexible linker between the domains II and III and assumes an 'L' shape. Domain III is highly mobile and contacts RuvB.</text>
</comment>
<dbReference type="Proteomes" id="UP000572212">
    <property type="component" value="Unassembled WGS sequence"/>
</dbReference>
<comment type="similarity">
    <text evidence="6">Belongs to the RuvA family.</text>
</comment>
<dbReference type="InterPro" id="IPR000085">
    <property type="entry name" value="RuvA"/>
</dbReference>
<keyword evidence="8" id="KW-0547">Nucleotide-binding</keyword>
<dbReference type="CDD" id="cd14332">
    <property type="entry name" value="UBA_RuvA_C"/>
    <property type="match status" value="1"/>
</dbReference>
<evidence type="ECO:0000256" key="5">
    <source>
        <dbReference type="ARBA" id="ARBA00023204"/>
    </source>
</evidence>
<dbReference type="GO" id="GO:0000400">
    <property type="term" value="F:four-way junction DNA binding"/>
    <property type="evidence" value="ECO:0007669"/>
    <property type="project" value="UniProtKB-UniRule"/>
</dbReference>
<comment type="subunit">
    <text evidence="6">Homotetramer. Forms an RuvA(8)-RuvB(12)-Holliday junction (HJ) complex. HJ DNA is sandwiched between 2 RuvA tetramers; dsDNA enters through RuvA and exits via RuvB. An RuvB hexamer assembles on each DNA strand where it exits the tetramer. Each RuvB hexamer is contacted by two RuvA subunits (via domain III) on 2 adjacent RuvB subunits; this complex drives branch migration. In the full resolvosome a probable DNA-RuvA(4)-RuvB(12)-RuvC(2) complex forms which resolves the HJ.</text>
</comment>
<dbReference type="GO" id="GO:0006310">
    <property type="term" value="P:DNA recombination"/>
    <property type="evidence" value="ECO:0007669"/>
    <property type="project" value="UniProtKB-UniRule"/>
</dbReference>
<dbReference type="InterPro" id="IPR036267">
    <property type="entry name" value="RuvA_C_sf"/>
</dbReference>
<keyword evidence="8" id="KW-0347">Helicase</keyword>
<evidence type="ECO:0000256" key="3">
    <source>
        <dbReference type="ARBA" id="ARBA00023125"/>
    </source>
</evidence>
<dbReference type="InterPro" id="IPR003583">
    <property type="entry name" value="Hlx-hairpin-Hlx_DNA-bd_motif"/>
</dbReference>
<dbReference type="GO" id="GO:0048476">
    <property type="term" value="C:Holliday junction resolvase complex"/>
    <property type="evidence" value="ECO:0007669"/>
    <property type="project" value="UniProtKB-UniRule"/>
</dbReference>
<proteinExistence type="inferred from homology"/>
<dbReference type="AlphaFoldDB" id="A0A841RJV9"/>
<keyword evidence="8" id="KW-0378">Hydrolase</keyword>
<dbReference type="SMART" id="SM00278">
    <property type="entry name" value="HhH1"/>
    <property type="match status" value="2"/>
</dbReference>
<comment type="caution">
    <text evidence="8">The sequence shown here is derived from an EMBL/GenBank/DDBJ whole genome shotgun (WGS) entry which is preliminary data.</text>
</comment>
<evidence type="ECO:0000256" key="2">
    <source>
        <dbReference type="ARBA" id="ARBA00022763"/>
    </source>
</evidence>
<dbReference type="GO" id="GO:0009378">
    <property type="term" value="F:four-way junction helicase activity"/>
    <property type="evidence" value="ECO:0007669"/>
    <property type="project" value="InterPro"/>
</dbReference>
<dbReference type="GO" id="GO:0005737">
    <property type="term" value="C:cytoplasm"/>
    <property type="evidence" value="ECO:0007669"/>
    <property type="project" value="UniProtKB-SubCell"/>
</dbReference>
<dbReference type="HAMAP" id="MF_00031">
    <property type="entry name" value="DNA_HJ_migration_RuvA"/>
    <property type="match status" value="1"/>
</dbReference>
<keyword evidence="1 6" id="KW-0963">Cytoplasm</keyword>
<feature type="domain" description="Helix-hairpin-helix DNA-binding motif class 1" evidence="7">
    <location>
        <begin position="71"/>
        <end position="90"/>
    </location>
</feature>